<keyword evidence="1" id="KW-0812">Transmembrane</keyword>
<dbReference type="EMBL" id="SCKX01000002">
    <property type="protein sequence ID" value="RWZ78058.1"/>
    <property type="molecule type" value="Genomic_DNA"/>
</dbReference>
<name>A0A4Q0AHL7_9BACT</name>
<proteinExistence type="predicted"/>
<keyword evidence="1" id="KW-0472">Membrane</keyword>
<feature type="transmembrane region" description="Helical" evidence="1">
    <location>
        <begin position="59"/>
        <end position="80"/>
    </location>
</feature>
<dbReference type="Proteomes" id="UP000289257">
    <property type="component" value="Unassembled WGS sequence"/>
</dbReference>
<reference evidence="2" key="1">
    <citation type="submission" date="2019-01" db="EMBL/GenBank/DDBJ databases">
        <title>Genomic signatures and co-occurrence patterns of the ultra-small Saccharimodia (Patescibacteria phylum) suggest a symbiotic lifestyle.</title>
        <authorList>
            <person name="Lemos L."/>
            <person name="Medeiros J."/>
            <person name="Andreote F."/>
            <person name="Fernandes G."/>
            <person name="Varani A."/>
            <person name="Oliveira G."/>
            <person name="Pylro V."/>
        </authorList>
    </citation>
    <scope>NUCLEOTIDE SEQUENCE [LARGE SCALE GENOMIC DNA]</scope>
    <source>
        <strain evidence="2">AMD02</strain>
    </source>
</reference>
<protein>
    <submittedName>
        <fullName evidence="2">Uncharacterized protein</fullName>
    </submittedName>
</protein>
<sequence>MGHGHFPAGRANGHGINKKKLVILGLAAAAAMLFVVLALIVLAAVVVKALSGQSGGIGQGLSALLASLWGAATDFISALWKQVLANPLQFLQGGN</sequence>
<evidence type="ECO:0000313" key="3">
    <source>
        <dbReference type="Proteomes" id="UP000289257"/>
    </source>
</evidence>
<evidence type="ECO:0000313" key="2">
    <source>
        <dbReference type="EMBL" id="RWZ78058.1"/>
    </source>
</evidence>
<dbReference type="AlphaFoldDB" id="A0A4Q0AHL7"/>
<keyword evidence="1" id="KW-1133">Transmembrane helix</keyword>
<gene>
    <name evidence="2" type="ORF">EOT05_04280</name>
</gene>
<accession>A0A4Q0AHL7</accession>
<feature type="transmembrane region" description="Helical" evidence="1">
    <location>
        <begin position="21"/>
        <end position="47"/>
    </location>
</feature>
<comment type="caution">
    <text evidence="2">The sequence shown here is derived from an EMBL/GenBank/DDBJ whole genome shotgun (WGS) entry which is preliminary data.</text>
</comment>
<organism evidence="2 3">
    <name type="scientific">Candidatus Microsaccharimonas sossegonensis</name>
    <dbReference type="NCBI Taxonomy" id="2506948"/>
    <lineage>
        <taxon>Bacteria</taxon>
        <taxon>Candidatus Saccharimonadota</taxon>
        <taxon>Candidatus Saccharimonadia</taxon>
        <taxon>Candidatus Saccharimonadales</taxon>
        <taxon>Candidatus Saccharimonadaceae</taxon>
        <taxon>Candidatus Microsaccharimonas</taxon>
    </lineage>
</organism>
<evidence type="ECO:0000256" key="1">
    <source>
        <dbReference type="SAM" id="Phobius"/>
    </source>
</evidence>
<keyword evidence="3" id="KW-1185">Reference proteome</keyword>